<dbReference type="InterPro" id="IPR043519">
    <property type="entry name" value="NT_sf"/>
</dbReference>
<evidence type="ECO:0000313" key="2">
    <source>
        <dbReference type="Proteomes" id="UP000256379"/>
    </source>
</evidence>
<dbReference type="SUPFAM" id="SSF81301">
    <property type="entry name" value="Nucleotidyltransferase"/>
    <property type="match status" value="1"/>
</dbReference>
<evidence type="ECO:0000313" key="1">
    <source>
        <dbReference type="EMBL" id="RDU66988.1"/>
    </source>
</evidence>
<dbReference type="RefSeq" id="WP_115542283.1">
    <property type="nucleotide sequence ID" value="NZ_NXLQ01000002.1"/>
</dbReference>
<dbReference type="OrthoDB" id="9776406at2"/>
<protein>
    <submittedName>
        <fullName evidence="1">Aminoglycoside adenylyltransferase</fullName>
    </submittedName>
</protein>
<dbReference type="Gene3D" id="1.20.120.330">
    <property type="entry name" value="Nucleotidyltransferases domain 2"/>
    <property type="match status" value="1"/>
</dbReference>
<keyword evidence="2" id="KW-1185">Reference proteome</keyword>
<dbReference type="InterPro" id="IPR007530">
    <property type="entry name" value="Aminoglycoside_adenylylTfrase"/>
</dbReference>
<dbReference type="SUPFAM" id="SSF81631">
    <property type="entry name" value="PAP/OAS1 substrate-binding domain"/>
    <property type="match status" value="1"/>
</dbReference>
<keyword evidence="1" id="KW-0808">Transferase</keyword>
<name>A0A3D8IP03_9HELI</name>
<dbReference type="AlphaFoldDB" id="A0A3D8IP03"/>
<dbReference type="Gene3D" id="3.30.460.10">
    <property type="entry name" value="Beta Polymerase, domain 2"/>
    <property type="match status" value="1"/>
</dbReference>
<accession>A0A3D8IP03</accession>
<reference evidence="1 2" key="1">
    <citation type="submission" date="2018-04" db="EMBL/GenBank/DDBJ databases">
        <title>Novel Campyloabacter and Helicobacter Species and Strains.</title>
        <authorList>
            <person name="Mannion A.J."/>
            <person name="Shen Z."/>
            <person name="Fox J.G."/>
        </authorList>
    </citation>
    <scope>NUCLEOTIDE SEQUENCE [LARGE SCALE GENOMIC DNA]</scope>
    <source>
        <strain evidence="1 2">MIT 17-337</strain>
    </source>
</reference>
<dbReference type="GO" id="GO:0016779">
    <property type="term" value="F:nucleotidyltransferase activity"/>
    <property type="evidence" value="ECO:0007669"/>
    <property type="project" value="UniProtKB-KW"/>
</dbReference>
<proteinExistence type="predicted"/>
<sequence length="324" mass="38258">MRSEEEVFYMILEFANATKAVRLVTLEGSRVNSHIKKDRFQDYDISFFATPSDIEMLKTDEGWLKHFGECVMMQKPESMELFPPDLREGWLSYLMLFSDGVRIDLTLIPLDDVGFYFTHDKLVCVLLDKDNLAPNGLVASDSDFWIPPLTQRSFEDCCNEFYWLYHNAFKEIIRDEILSANFYLNAMRETLLILLSWRVGLKTMKNKKCLKHRNIAHQTLDSIKTLQDTLDSKNPHSHNPKNSLAYHFHFSLGKHSKFLPQHLSKKSRKNLYKSFHLGAKKEAKKSLKCLDRIFHKNAKKLCKYDFTYPHYRRNVKRWCEILEQ</sequence>
<keyword evidence="1" id="KW-0548">Nucleotidyltransferase</keyword>
<organism evidence="1 2">
    <name type="scientific">Helicobacter didelphidarum</name>
    <dbReference type="NCBI Taxonomy" id="2040648"/>
    <lineage>
        <taxon>Bacteria</taxon>
        <taxon>Pseudomonadati</taxon>
        <taxon>Campylobacterota</taxon>
        <taxon>Epsilonproteobacteria</taxon>
        <taxon>Campylobacterales</taxon>
        <taxon>Helicobacteraceae</taxon>
        <taxon>Helicobacter</taxon>
    </lineage>
</organism>
<dbReference type="EMBL" id="NXLQ01000002">
    <property type="protein sequence ID" value="RDU66988.1"/>
    <property type="molecule type" value="Genomic_DNA"/>
</dbReference>
<dbReference type="Pfam" id="PF04439">
    <property type="entry name" value="Adenyl_transf"/>
    <property type="match status" value="2"/>
</dbReference>
<gene>
    <name evidence="1" type="ORF">CQA53_01615</name>
</gene>
<dbReference type="Proteomes" id="UP000256379">
    <property type="component" value="Unassembled WGS sequence"/>
</dbReference>
<comment type="caution">
    <text evidence="1">The sequence shown here is derived from an EMBL/GenBank/DDBJ whole genome shotgun (WGS) entry which is preliminary data.</text>
</comment>